<dbReference type="SUPFAM" id="SSF52540">
    <property type="entry name" value="P-loop containing nucleoside triphosphate hydrolases"/>
    <property type="match status" value="1"/>
</dbReference>
<accession>A0A495JHG0</accession>
<gene>
    <name evidence="1" type="ORF">BDK92_2763</name>
</gene>
<reference evidence="1 2" key="1">
    <citation type="submission" date="2018-10" db="EMBL/GenBank/DDBJ databases">
        <title>Sequencing the genomes of 1000 actinobacteria strains.</title>
        <authorList>
            <person name="Klenk H.-P."/>
        </authorList>
    </citation>
    <scope>NUCLEOTIDE SEQUENCE [LARGE SCALE GENOMIC DNA]</scope>
    <source>
        <strain evidence="1 2">DSM 45175</strain>
    </source>
</reference>
<dbReference type="EMBL" id="RBKT01000001">
    <property type="protein sequence ID" value="RKR88436.1"/>
    <property type="molecule type" value="Genomic_DNA"/>
</dbReference>
<proteinExistence type="predicted"/>
<evidence type="ECO:0000313" key="2">
    <source>
        <dbReference type="Proteomes" id="UP000277671"/>
    </source>
</evidence>
<dbReference type="InterPro" id="IPR027417">
    <property type="entry name" value="P-loop_NTPase"/>
</dbReference>
<dbReference type="Proteomes" id="UP000277671">
    <property type="component" value="Unassembled WGS sequence"/>
</dbReference>
<evidence type="ECO:0008006" key="3">
    <source>
        <dbReference type="Google" id="ProtNLM"/>
    </source>
</evidence>
<protein>
    <recommendedName>
        <fullName evidence="3">NACHT domain-containing protein</fullName>
    </recommendedName>
</protein>
<organism evidence="1 2">
    <name type="scientific">Micromonospora pisi</name>
    <dbReference type="NCBI Taxonomy" id="589240"/>
    <lineage>
        <taxon>Bacteria</taxon>
        <taxon>Bacillati</taxon>
        <taxon>Actinomycetota</taxon>
        <taxon>Actinomycetes</taxon>
        <taxon>Micromonosporales</taxon>
        <taxon>Micromonosporaceae</taxon>
        <taxon>Micromonospora</taxon>
    </lineage>
</organism>
<sequence>MWDGYTVIQVKHKASVTGGHPENAAWLWGQIRKELDAWANFKGDRRDIPGFLIFITNVILTPFPVVGGHDTINTHIKDYLDHLNDGTRDIDGEATSARIKRLNRVKSIAKVRVWDGNQIQTLLKVYPGIRSAFPAFLTAGDAFTVLRQLSDNISTDNLEAALREHAKTALAGEGFIYFDEAGSGDGNGIPVHEIAIDLPVSFDSGTRHTSVIKYVLDRAEHVLAPGITTQAAPRHLIITGAPGNGKTTISKFLVQVFRAALLRDADNLGDGHREIIEGTKTALRRFARELPRNRRWPVRIDLAQYVQEGGLNDDSTLLRWIAHKVSRRSDTGIVTAWALKEWRQKWPWLLVLDGLDEVTEPTVRKRLIERVTEFVNDVDADKCDVLVILTTRPVGYTEKIAPAQFERVDLDYLELAEAVRYGKLATRVRLRTDTDRIERVHARLVKAAEDESLQHLLRTPLQVLILTIIIDGAGQLAPDRYSLFRGYYDTVFKRERDKPAGLHKMLQDYGQQIQQLHERVGFELQVRSESSDRSYATLTPEELRRIAWQVLTEAGFKPSGKDAGLLSNIFDAATKRLVLIVPRGADGYGFDVRSLQELMAAMHLTTGPLDDILDRVRVAAASPYWRNTWLFAAGQLFSTPQRHQHQALVELVETIDATADDRLGGVAPVGPRLALDIIDDGMARSYPRWRDRLIAEAMKVLGEPDPPDLPLITKYLLRFANTGDDQRAAVAEGLRDALGGTPTARRTAATLQHLTPAIALEIRAHPNVRGLDSVRKRPDATLPTSVDGWEDFDFEIETNPCVGEADRLLHEAADALRHLRGNEMRDEDYLAIMRALAVEPAAAGLAAALAHVIGHEERLIYHLRDGVIPTVHRRPVGERLQSMMPDDV</sequence>
<dbReference type="AlphaFoldDB" id="A0A495JHG0"/>
<evidence type="ECO:0000313" key="1">
    <source>
        <dbReference type="EMBL" id="RKR88436.1"/>
    </source>
</evidence>
<dbReference type="Gene3D" id="3.40.50.300">
    <property type="entry name" value="P-loop containing nucleotide triphosphate hydrolases"/>
    <property type="match status" value="1"/>
</dbReference>
<keyword evidence="2" id="KW-1185">Reference proteome</keyword>
<name>A0A495JHG0_9ACTN</name>
<comment type="caution">
    <text evidence="1">The sequence shown here is derived from an EMBL/GenBank/DDBJ whole genome shotgun (WGS) entry which is preliminary data.</text>
</comment>